<feature type="region of interest" description="Disordered" evidence="1">
    <location>
        <begin position="1"/>
        <end position="20"/>
    </location>
</feature>
<proteinExistence type="predicted"/>
<dbReference type="AlphaFoldDB" id="A0AA40FG37"/>
<keyword evidence="2" id="KW-0812">Transmembrane</keyword>
<evidence type="ECO:0000256" key="1">
    <source>
        <dbReference type="SAM" id="MobiDB-lite"/>
    </source>
</evidence>
<protein>
    <submittedName>
        <fullName evidence="3">Uncharacterized protein</fullName>
    </submittedName>
</protein>
<accession>A0AA40FG37</accession>
<organism evidence="3 4">
    <name type="scientific">Melipona bicolor</name>
    <dbReference type="NCBI Taxonomy" id="60889"/>
    <lineage>
        <taxon>Eukaryota</taxon>
        <taxon>Metazoa</taxon>
        <taxon>Ecdysozoa</taxon>
        <taxon>Arthropoda</taxon>
        <taxon>Hexapoda</taxon>
        <taxon>Insecta</taxon>
        <taxon>Pterygota</taxon>
        <taxon>Neoptera</taxon>
        <taxon>Endopterygota</taxon>
        <taxon>Hymenoptera</taxon>
        <taxon>Apocrita</taxon>
        <taxon>Aculeata</taxon>
        <taxon>Apoidea</taxon>
        <taxon>Anthophila</taxon>
        <taxon>Apidae</taxon>
        <taxon>Melipona</taxon>
    </lineage>
</organism>
<sequence length="68" mass="7573">MTTQRQTMRRTQRSSGWSEGSVSVAVTAKCDATRCDTTRRRGPDFADPHILSMTGWLMAGWLVGWLVG</sequence>
<evidence type="ECO:0000313" key="3">
    <source>
        <dbReference type="EMBL" id="KAK1118384.1"/>
    </source>
</evidence>
<evidence type="ECO:0000256" key="2">
    <source>
        <dbReference type="SAM" id="Phobius"/>
    </source>
</evidence>
<dbReference type="EMBL" id="JAHYIQ010000043">
    <property type="protein sequence ID" value="KAK1118384.1"/>
    <property type="molecule type" value="Genomic_DNA"/>
</dbReference>
<gene>
    <name evidence="3" type="ORF">K0M31_015084</name>
</gene>
<keyword evidence="2" id="KW-0472">Membrane</keyword>
<dbReference type="Proteomes" id="UP001177670">
    <property type="component" value="Unassembled WGS sequence"/>
</dbReference>
<evidence type="ECO:0000313" key="4">
    <source>
        <dbReference type="Proteomes" id="UP001177670"/>
    </source>
</evidence>
<feature type="transmembrane region" description="Helical" evidence="2">
    <location>
        <begin position="49"/>
        <end position="67"/>
    </location>
</feature>
<reference evidence="3" key="1">
    <citation type="submission" date="2021-10" db="EMBL/GenBank/DDBJ databases">
        <title>Melipona bicolor Genome sequencing and assembly.</title>
        <authorList>
            <person name="Araujo N.S."/>
            <person name="Arias M.C."/>
        </authorList>
    </citation>
    <scope>NUCLEOTIDE SEQUENCE</scope>
    <source>
        <strain evidence="3">USP_2M_L1-L4_2017</strain>
        <tissue evidence="3">Whole body</tissue>
    </source>
</reference>
<comment type="caution">
    <text evidence="3">The sequence shown here is derived from an EMBL/GenBank/DDBJ whole genome shotgun (WGS) entry which is preliminary data.</text>
</comment>
<keyword evidence="2" id="KW-1133">Transmembrane helix</keyword>
<keyword evidence="4" id="KW-1185">Reference proteome</keyword>
<name>A0AA40FG37_9HYME</name>
<feature type="non-terminal residue" evidence="3">
    <location>
        <position position="68"/>
    </location>
</feature>